<name>A0ACB9MBZ2_9MYRT</name>
<proteinExistence type="predicted"/>
<reference evidence="2" key="1">
    <citation type="journal article" date="2023" name="Front. Plant Sci.">
        <title>Chromosomal-level genome assembly of Melastoma candidum provides insights into trichome evolution.</title>
        <authorList>
            <person name="Zhong Y."/>
            <person name="Wu W."/>
            <person name="Sun C."/>
            <person name="Zou P."/>
            <person name="Liu Y."/>
            <person name="Dai S."/>
            <person name="Zhou R."/>
        </authorList>
    </citation>
    <scope>NUCLEOTIDE SEQUENCE [LARGE SCALE GENOMIC DNA]</scope>
</reference>
<evidence type="ECO:0000313" key="1">
    <source>
        <dbReference type="EMBL" id="KAI4320914.1"/>
    </source>
</evidence>
<organism evidence="1 2">
    <name type="scientific">Melastoma candidum</name>
    <dbReference type="NCBI Taxonomy" id="119954"/>
    <lineage>
        <taxon>Eukaryota</taxon>
        <taxon>Viridiplantae</taxon>
        <taxon>Streptophyta</taxon>
        <taxon>Embryophyta</taxon>
        <taxon>Tracheophyta</taxon>
        <taxon>Spermatophyta</taxon>
        <taxon>Magnoliopsida</taxon>
        <taxon>eudicotyledons</taxon>
        <taxon>Gunneridae</taxon>
        <taxon>Pentapetalae</taxon>
        <taxon>rosids</taxon>
        <taxon>malvids</taxon>
        <taxon>Myrtales</taxon>
        <taxon>Melastomataceae</taxon>
        <taxon>Melastomatoideae</taxon>
        <taxon>Melastomateae</taxon>
        <taxon>Melastoma</taxon>
    </lineage>
</organism>
<dbReference type="EMBL" id="CM042889">
    <property type="protein sequence ID" value="KAI4320914.1"/>
    <property type="molecule type" value="Genomic_DNA"/>
</dbReference>
<keyword evidence="2" id="KW-1185">Reference proteome</keyword>
<dbReference type="Proteomes" id="UP001057402">
    <property type="component" value="Chromosome 10"/>
</dbReference>
<comment type="caution">
    <text evidence="1">The sequence shown here is derived from an EMBL/GenBank/DDBJ whole genome shotgun (WGS) entry which is preliminary data.</text>
</comment>
<evidence type="ECO:0000313" key="2">
    <source>
        <dbReference type="Proteomes" id="UP001057402"/>
    </source>
</evidence>
<protein>
    <submittedName>
        <fullName evidence="1">Uncharacterized protein</fullName>
    </submittedName>
</protein>
<sequence length="854" mass="95296">MEDAVSTPGPAVSDYSAMDIDFMDNLLLDGCWLETMNGSEFLQNSPPSFSVLLDFPFPLPYNDPDGRMGGSLALPNQARDDTREGPQSDMLVNQGDDMRARWWIPPKANPGPATPVMDRLIQALRHIQDFTKGKDVLIQIWVPVNKGDKCVLTTNKQPFSLDPGSVKLSRYREISENYQFSVEKDSEGLIGLPSRVFLGKVPEWSPDVQFFKSEEYLRLDHAQRLDVRGTLALPIFEQGSRTCLAVIEVVMTTQKINYRPEIETVCKALEAVDLSCSGSCSSHVSELVRKSYDDVLPEIQQVLRSACEVHGLPLAQTWASCIQQGREGCTHSEETYTLCVSTIDEACYVADPSVQGFHEACSEYHLLKGQGAVGQAFLTNQPCFSSDVTSCTKKEYPLSHHAKMVGLRVAVAIRLRSIHEGLADFVLEFFLPSECKSLDEQRRLLGSLSVIIQQTSKSLRVITDKELEDERIDNDSEANGKHLTNCGENDVHERSEEILVEKPLDCGEVRDSVEESVQDRSYWDEASCLKATTTRKGNRKCSKAENAITLDVLRQYFAGSLKDAAKSLGVCPTTLKRICRQRGVKRWPSRKIKKVDHSLQKLQHVIDSVQVAPSSLRIGSFYKEFPDLASPKVTLTRLSNVKPLNQNKPSESASLSCSHGSNSSHGCSSGPRLNPTVVDVNGVEENTVQKEDAGRIQLRRVKSHGELNGTANEAEEAAKSIPRSQSQKFFSPDEESRLPSIKKPAQFAQMEGRSLRIKASYAGEKVRFRLQPHWGLSELWRELIGRFSIEDASKYDLKYLDDDSEWVLLTCDADLAECRDLCRSSCSDTVKLSVEASRHNRRLGSSWGSINSYL</sequence>
<gene>
    <name evidence="1" type="ORF">MLD38_034347</name>
</gene>
<accession>A0ACB9MBZ2</accession>